<dbReference type="InterPro" id="IPR003682">
    <property type="entry name" value="rRNA_ssu_MeTfrase_G"/>
</dbReference>
<evidence type="ECO:0000256" key="3">
    <source>
        <dbReference type="ARBA" id="ARBA00022603"/>
    </source>
</evidence>
<dbReference type="GO" id="GO:0005829">
    <property type="term" value="C:cytosol"/>
    <property type="evidence" value="ECO:0007669"/>
    <property type="project" value="TreeGrafter"/>
</dbReference>
<evidence type="ECO:0000256" key="1">
    <source>
        <dbReference type="ARBA" id="ARBA00022490"/>
    </source>
</evidence>
<keyword evidence="4 6" id="KW-0808">Transferase</keyword>
<comment type="similarity">
    <text evidence="6">Belongs to the methyltransferase superfamily. RNA methyltransferase RsmG family.</text>
</comment>
<feature type="binding site" evidence="6">
    <location>
        <position position="137"/>
    </location>
    <ligand>
        <name>S-adenosyl-L-methionine</name>
        <dbReference type="ChEBI" id="CHEBI:59789"/>
    </ligand>
</feature>
<dbReference type="InterPro" id="IPR029063">
    <property type="entry name" value="SAM-dependent_MTases_sf"/>
</dbReference>
<organism evidence="7 8">
    <name type="scientific">Sphingomonas gilva</name>
    <dbReference type="NCBI Taxonomy" id="2305907"/>
    <lineage>
        <taxon>Bacteria</taxon>
        <taxon>Pseudomonadati</taxon>
        <taxon>Pseudomonadota</taxon>
        <taxon>Alphaproteobacteria</taxon>
        <taxon>Sphingomonadales</taxon>
        <taxon>Sphingomonadaceae</taxon>
        <taxon>Sphingomonas</taxon>
    </lineage>
</organism>
<evidence type="ECO:0000256" key="6">
    <source>
        <dbReference type="HAMAP-Rule" id="MF_00074"/>
    </source>
</evidence>
<dbReference type="Gene3D" id="3.40.50.150">
    <property type="entry name" value="Vaccinia Virus protein VP39"/>
    <property type="match status" value="1"/>
</dbReference>
<evidence type="ECO:0000256" key="2">
    <source>
        <dbReference type="ARBA" id="ARBA00022552"/>
    </source>
</evidence>
<feature type="binding site" evidence="6">
    <location>
        <position position="74"/>
    </location>
    <ligand>
        <name>S-adenosyl-L-methionine</name>
        <dbReference type="ChEBI" id="CHEBI:59789"/>
    </ligand>
</feature>
<comment type="caution">
    <text evidence="6">Lacks conserved residue(s) required for the propagation of feature annotation.</text>
</comment>
<dbReference type="EC" id="2.1.1.170" evidence="6"/>
<keyword evidence="3 6" id="KW-0489">Methyltransferase</keyword>
<dbReference type="GO" id="GO:0070043">
    <property type="term" value="F:rRNA (guanine-N7-)-methyltransferase activity"/>
    <property type="evidence" value="ECO:0007669"/>
    <property type="project" value="UniProtKB-UniRule"/>
</dbReference>
<dbReference type="PANTHER" id="PTHR31760:SF0">
    <property type="entry name" value="S-ADENOSYL-L-METHIONINE-DEPENDENT METHYLTRANSFERASES SUPERFAMILY PROTEIN"/>
    <property type="match status" value="1"/>
</dbReference>
<evidence type="ECO:0000313" key="8">
    <source>
        <dbReference type="Proteomes" id="UP000266693"/>
    </source>
</evidence>
<dbReference type="CDD" id="cd02440">
    <property type="entry name" value="AdoMet_MTases"/>
    <property type="match status" value="1"/>
</dbReference>
<name>A0A396RMM3_9SPHN</name>
<comment type="catalytic activity">
    <reaction evidence="6">
        <text>guanosine(527) in 16S rRNA + S-adenosyl-L-methionine = N(7)-methylguanosine(527) in 16S rRNA + S-adenosyl-L-homocysteine</text>
        <dbReference type="Rhea" id="RHEA:42732"/>
        <dbReference type="Rhea" id="RHEA-COMP:10209"/>
        <dbReference type="Rhea" id="RHEA-COMP:10210"/>
        <dbReference type="ChEBI" id="CHEBI:57856"/>
        <dbReference type="ChEBI" id="CHEBI:59789"/>
        <dbReference type="ChEBI" id="CHEBI:74269"/>
        <dbReference type="ChEBI" id="CHEBI:74480"/>
        <dbReference type="EC" id="2.1.1.170"/>
    </reaction>
</comment>
<keyword evidence="8" id="KW-1185">Reference proteome</keyword>
<gene>
    <name evidence="6 7" type="primary">rsmG</name>
    <name evidence="7" type="ORF">D1610_09620</name>
</gene>
<keyword evidence="1 6" id="KW-0963">Cytoplasm</keyword>
<dbReference type="SUPFAM" id="SSF53335">
    <property type="entry name" value="S-adenosyl-L-methionine-dependent methyltransferases"/>
    <property type="match status" value="1"/>
</dbReference>
<dbReference type="NCBIfam" id="TIGR00138">
    <property type="entry name" value="rsmG_gidB"/>
    <property type="match status" value="1"/>
</dbReference>
<dbReference type="EMBL" id="QWLV01000003">
    <property type="protein sequence ID" value="RHW17687.1"/>
    <property type="molecule type" value="Genomic_DNA"/>
</dbReference>
<proteinExistence type="inferred from homology"/>
<protein>
    <recommendedName>
        <fullName evidence="6">Ribosomal RNA small subunit methyltransferase G</fullName>
        <ecNumber evidence="6">2.1.1.170</ecNumber>
    </recommendedName>
    <alternativeName>
        <fullName evidence="6">16S rRNA 7-methylguanosine methyltransferase</fullName>
        <shortName evidence="6">16S rRNA m7G methyltransferase</shortName>
    </alternativeName>
</protein>
<accession>A0A396RMM3</accession>
<evidence type="ECO:0000313" key="7">
    <source>
        <dbReference type="EMBL" id="RHW17687.1"/>
    </source>
</evidence>
<comment type="caution">
    <text evidence="7">The sequence shown here is derived from an EMBL/GenBank/DDBJ whole genome shotgun (WGS) entry which is preliminary data.</text>
</comment>
<dbReference type="OrthoDB" id="9808773at2"/>
<comment type="subcellular location">
    <subcellularLocation>
        <location evidence="6">Cytoplasm</location>
    </subcellularLocation>
</comment>
<sequence>MTEEQAREWLRSSFDVSRGAWAKLERFVGLLISENSRQNLIAPASVEHIWTRHIADSAQLLSWASSPALWVDIGSGAGLPGMVLAILRDAPMVLVEPRRKRADFLDRAARALDLPHVQVEQRDIRKIDGKAAVISARAVASLPMLLDMAHHLAASDTIWVLPKGRNADDELVSARATWHGVFHVEQSITEPGSKIIVATKVARRTP</sequence>
<dbReference type="Proteomes" id="UP000266693">
    <property type="component" value="Unassembled WGS sequence"/>
</dbReference>
<dbReference type="AlphaFoldDB" id="A0A396RMM3"/>
<dbReference type="HAMAP" id="MF_00074">
    <property type="entry name" value="16SrRNA_methyltr_G"/>
    <property type="match status" value="1"/>
</dbReference>
<evidence type="ECO:0000256" key="4">
    <source>
        <dbReference type="ARBA" id="ARBA00022679"/>
    </source>
</evidence>
<comment type="function">
    <text evidence="6">Specifically methylates the N7 position of guanine in position 527 of 16S rRNA.</text>
</comment>
<keyword evidence="5 6" id="KW-0949">S-adenosyl-L-methionine</keyword>
<keyword evidence="2 6" id="KW-0698">rRNA processing</keyword>
<evidence type="ECO:0000256" key="5">
    <source>
        <dbReference type="ARBA" id="ARBA00022691"/>
    </source>
</evidence>
<feature type="binding site" evidence="6">
    <location>
        <position position="79"/>
    </location>
    <ligand>
        <name>S-adenosyl-L-methionine</name>
        <dbReference type="ChEBI" id="CHEBI:59789"/>
    </ligand>
</feature>
<dbReference type="Pfam" id="PF02527">
    <property type="entry name" value="GidB"/>
    <property type="match status" value="1"/>
</dbReference>
<dbReference type="PANTHER" id="PTHR31760">
    <property type="entry name" value="S-ADENOSYL-L-METHIONINE-DEPENDENT METHYLTRANSFERASES SUPERFAMILY PROTEIN"/>
    <property type="match status" value="1"/>
</dbReference>
<dbReference type="RefSeq" id="WP_118863953.1">
    <property type="nucleotide sequence ID" value="NZ_QWLV01000003.1"/>
</dbReference>
<reference evidence="7 8" key="1">
    <citation type="submission" date="2018-08" db="EMBL/GenBank/DDBJ databases">
        <title>The multiple taxonomic identification of Sphingomonas gilva.</title>
        <authorList>
            <person name="Zhu D."/>
            <person name="Zheng S."/>
        </authorList>
    </citation>
    <scope>NUCLEOTIDE SEQUENCE [LARGE SCALE GENOMIC DNA]</scope>
    <source>
        <strain evidence="7 8">ZDH117</strain>
    </source>
</reference>